<keyword evidence="13" id="KW-1185">Reference proteome</keyword>
<evidence type="ECO:0000256" key="2">
    <source>
        <dbReference type="ARBA" id="ARBA00004496"/>
    </source>
</evidence>
<dbReference type="Pfam" id="PF00773">
    <property type="entry name" value="RNB"/>
    <property type="match status" value="1"/>
</dbReference>
<protein>
    <recommendedName>
        <fullName evidence="9">Exoribonuclease 2</fullName>
        <ecNumber evidence="9">3.1.13.1</ecNumber>
    </recommendedName>
    <alternativeName>
        <fullName evidence="9">Exoribonuclease II</fullName>
        <shortName evidence="9">RNase II</shortName>
        <shortName evidence="9">Ribonuclease II</shortName>
    </alternativeName>
</protein>
<evidence type="ECO:0000256" key="1">
    <source>
        <dbReference type="ARBA" id="ARBA00001849"/>
    </source>
</evidence>
<dbReference type="InterPro" id="IPR011129">
    <property type="entry name" value="CSD"/>
</dbReference>
<evidence type="ECO:0000313" key="13">
    <source>
        <dbReference type="Proteomes" id="UP001058124"/>
    </source>
</evidence>
<comment type="similarity">
    <text evidence="3 9">Belongs to the RNR ribonuclease family. RNase II subfamily.</text>
</comment>
<dbReference type="SUPFAM" id="SSF50249">
    <property type="entry name" value="Nucleic acid-binding proteins"/>
    <property type="match status" value="4"/>
</dbReference>
<keyword evidence="4 9" id="KW-0963">Cytoplasm</keyword>
<dbReference type="InterPro" id="IPR004476">
    <property type="entry name" value="RNase_II/RNase_R"/>
</dbReference>
<keyword evidence="7 9" id="KW-0269">Exonuclease</keyword>
<comment type="subcellular location">
    <subcellularLocation>
        <location evidence="2 9">Cytoplasm</location>
    </subcellularLocation>
</comment>
<evidence type="ECO:0000259" key="10">
    <source>
        <dbReference type="SMART" id="SM00357"/>
    </source>
</evidence>
<dbReference type="InterPro" id="IPR050180">
    <property type="entry name" value="RNR_Ribonuclease"/>
</dbReference>
<dbReference type="Pfam" id="PF00575">
    <property type="entry name" value="S1"/>
    <property type="match status" value="1"/>
</dbReference>
<dbReference type="Pfam" id="PF08206">
    <property type="entry name" value="OB_RNB"/>
    <property type="match status" value="1"/>
</dbReference>
<dbReference type="FunFam" id="2.40.50.140:FF:000079">
    <property type="entry name" value="Exoribonuclease 2"/>
    <property type="match status" value="1"/>
</dbReference>
<dbReference type="InterPro" id="IPR003029">
    <property type="entry name" value="S1_domain"/>
</dbReference>
<dbReference type="InterPro" id="IPR012340">
    <property type="entry name" value="NA-bd_OB-fold"/>
</dbReference>
<evidence type="ECO:0000256" key="3">
    <source>
        <dbReference type="ARBA" id="ARBA00009925"/>
    </source>
</evidence>
<gene>
    <name evidence="9 12" type="primary">rnb</name>
    <name evidence="12" type="ORF">SOASR030_08170</name>
</gene>
<dbReference type="EC" id="3.1.13.1" evidence="9"/>
<dbReference type="Gene3D" id="2.40.50.640">
    <property type="match status" value="1"/>
</dbReference>
<dbReference type="InterPro" id="IPR011804">
    <property type="entry name" value="RNase_II"/>
</dbReference>
<name>A0AAV5MXX4_9GAMM</name>
<dbReference type="GO" id="GO:0006402">
    <property type="term" value="P:mRNA catabolic process"/>
    <property type="evidence" value="ECO:0007669"/>
    <property type="project" value="UniProtKB-UniRule"/>
</dbReference>
<comment type="catalytic activity">
    <reaction evidence="1 9">
        <text>Exonucleolytic cleavage in the 3'- to 5'-direction to yield nucleoside 5'-phosphates.</text>
        <dbReference type="EC" id="3.1.13.1"/>
    </reaction>
</comment>
<dbReference type="GO" id="GO:0003723">
    <property type="term" value="F:RNA binding"/>
    <property type="evidence" value="ECO:0007669"/>
    <property type="project" value="UniProtKB-KW"/>
</dbReference>
<feature type="domain" description="Cold-shock" evidence="10">
    <location>
        <begin position="23"/>
        <end position="79"/>
    </location>
</feature>
<dbReference type="NCBIfam" id="NF003455">
    <property type="entry name" value="PRK05054.1"/>
    <property type="match status" value="1"/>
</dbReference>
<feature type="domain" description="RNB" evidence="11">
    <location>
        <begin position="189"/>
        <end position="517"/>
    </location>
</feature>
<dbReference type="RefSeq" id="WP_027273236.1">
    <property type="nucleotide sequence ID" value="NZ_BRLH01000001.1"/>
</dbReference>
<dbReference type="AlphaFoldDB" id="A0AAV5MXX4"/>
<comment type="caution">
    <text evidence="12">The sequence shown here is derived from an EMBL/GenBank/DDBJ whole genome shotgun (WGS) entry which is preliminary data.</text>
</comment>
<dbReference type="NCBIfam" id="TIGR00358">
    <property type="entry name" value="3_prime_RNase"/>
    <property type="match status" value="1"/>
</dbReference>
<dbReference type="PROSITE" id="PS01175">
    <property type="entry name" value="RIBONUCLEASE_II"/>
    <property type="match status" value="1"/>
</dbReference>
<dbReference type="SMART" id="SM00955">
    <property type="entry name" value="RNB"/>
    <property type="match status" value="1"/>
</dbReference>
<keyword evidence="6 9" id="KW-0378">Hydrolase</keyword>
<evidence type="ECO:0000256" key="5">
    <source>
        <dbReference type="ARBA" id="ARBA00022722"/>
    </source>
</evidence>
<comment type="function">
    <text evidence="9">Involved in mRNA degradation. Hydrolyzes single-stranded polyribonucleotides processively in the 3' to 5' direction.</text>
</comment>
<evidence type="ECO:0000313" key="12">
    <source>
        <dbReference type="EMBL" id="GKX54705.1"/>
    </source>
</evidence>
<keyword evidence="8 9" id="KW-0694">RNA-binding</keyword>
<dbReference type="EMBL" id="BRLH01000001">
    <property type="protein sequence ID" value="GKX54705.1"/>
    <property type="molecule type" value="Genomic_DNA"/>
</dbReference>
<dbReference type="GO" id="GO:0005829">
    <property type="term" value="C:cytosol"/>
    <property type="evidence" value="ECO:0007669"/>
    <property type="project" value="TreeGrafter"/>
</dbReference>
<sequence>MFQDNPLLAQLKQQLHATAPRVEGIVKATEKGFGFLEADNQKSYFIPPPQMKKVTHGDRIIATLHSQNDKEQAEPETLVEPFLTRFIARVVKKGERLFVQSDHPMVKDVFPAKVKSGVPTPLNEGDWVVAEMKGHPLSGERGFSALITEFITFSGDHYAPWWVTLSRHQLEREAPQWTPCDIQDDGIVRRDLSQLHFVTIDSESTQDMDDALYVERGDNDILKLFIAIADPTAYVSEGSELDVIAQTRVFTHYLPGFNIPMLPRDLSENLCSLQPNERRPALVCQVSISADGALSEDIEFFSAWVTSKDKLDYDHVSDWLEGKDGWQPQSEPSAEQIRLLNQIALRRIEWRTQHALVFKDRPDYRFILGENGAVLDIVTERRRIANRIVEESMITANVCAASVLKQKLGYGIFNTHAGFDPALVEQAVDVLKNNGISFDKDELLTLEGFCRLRRLLDAQPTSYLDGRIRKYQTYAEVSTEPAPHYGLGLEAYATWTSPIRKYGDIINHRLLKALIHGQPSTAPDRSVIQPLSDRRRANRLSERDVSDWLYARFLQDKAGNGVHYQAEIIDVSRGGMRVRLLDNGAVAFVPAPFIHAVRDELTCSSESGAVILKGEPLYRQGDTISVTVEEVRIETRSVIARPAPSLA</sequence>
<evidence type="ECO:0000256" key="7">
    <source>
        <dbReference type="ARBA" id="ARBA00022839"/>
    </source>
</evidence>
<dbReference type="InterPro" id="IPR013223">
    <property type="entry name" value="RNase_B_OB_dom"/>
</dbReference>
<dbReference type="InterPro" id="IPR022966">
    <property type="entry name" value="RNase_II/R_CS"/>
</dbReference>
<dbReference type="Proteomes" id="UP001058124">
    <property type="component" value="Unassembled WGS sequence"/>
</dbReference>
<dbReference type="Gene3D" id="2.40.50.140">
    <property type="entry name" value="Nucleic acid-binding proteins"/>
    <property type="match status" value="2"/>
</dbReference>
<dbReference type="NCBIfam" id="TIGR02062">
    <property type="entry name" value="RNase_B"/>
    <property type="match status" value="1"/>
</dbReference>
<keyword evidence="5 9" id="KW-0540">Nuclease</keyword>
<evidence type="ECO:0000256" key="8">
    <source>
        <dbReference type="ARBA" id="ARBA00022884"/>
    </source>
</evidence>
<dbReference type="InterPro" id="IPR001900">
    <property type="entry name" value="RNase_II/R"/>
</dbReference>
<proteinExistence type="inferred from homology"/>
<organism evidence="12 13">
    <name type="scientific">Leminorella grimontii</name>
    <dbReference type="NCBI Taxonomy" id="82981"/>
    <lineage>
        <taxon>Bacteria</taxon>
        <taxon>Pseudomonadati</taxon>
        <taxon>Pseudomonadota</taxon>
        <taxon>Gammaproteobacteria</taxon>
        <taxon>Enterobacterales</taxon>
        <taxon>Budviciaceae</taxon>
        <taxon>Leminorella</taxon>
    </lineage>
</organism>
<dbReference type="PANTHER" id="PTHR23355">
    <property type="entry name" value="RIBONUCLEASE"/>
    <property type="match status" value="1"/>
</dbReference>
<evidence type="ECO:0000256" key="6">
    <source>
        <dbReference type="ARBA" id="ARBA00022801"/>
    </source>
</evidence>
<dbReference type="PANTHER" id="PTHR23355:SF37">
    <property type="entry name" value="EXORIBONUCLEASE 2"/>
    <property type="match status" value="1"/>
</dbReference>
<reference evidence="12" key="1">
    <citation type="submission" date="2022-06" db="EMBL/GenBank/DDBJ databases">
        <title>Draft genome sequences of Leminorella grimontii str. JCM5902.</title>
        <authorList>
            <person name="Wakabayashi Y."/>
            <person name="Kojima K."/>
        </authorList>
    </citation>
    <scope>NUCLEOTIDE SEQUENCE</scope>
    <source>
        <strain evidence="12">JCM 5902</strain>
    </source>
</reference>
<dbReference type="SMART" id="SM00357">
    <property type="entry name" value="CSP"/>
    <property type="match status" value="1"/>
</dbReference>
<evidence type="ECO:0000259" key="11">
    <source>
        <dbReference type="SMART" id="SM00955"/>
    </source>
</evidence>
<evidence type="ECO:0000256" key="9">
    <source>
        <dbReference type="HAMAP-Rule" id="MF_01036"/>
    </source>
</evidence>
<dbReference type="GO" id="GO:0008859">
    <property type="term" value="F:exoribonuclease II activity"/>
    <property type="evidence" value="ECO:0007669"/>
    <property type="project" value="UniProtKB-UniRule"/>
</dbReference>
<evidence type="ECO:0000256" key="4">
    <source>
        <dbReference type="ARBA" id="ARBA00022490"/>
    </source>
</evidence>
<dbReference type="HAMAP" id="MF_01036">
    <property type="entry name" value="RNase_II"/>
    <property type="match status" value="1"/>
</dbReference>
<accession>A0AAV5MXX4</accession>